<protein>
    <submittedName>
        <fullName evidence="3">Uncharacterized protein</fullName>
    </submittedName>
</protein>
<dbReference type="EMBL" id="JXBL01000001">
    <property type="protein sequence ID" value="KIE43554.1"/>
    <property type="molecule type" value="Genomic_DNA"/>
</dbReference>
<evidence type="ECO:0000256" key="2">
    <source>
        <dbReference type="SAM" id="Phobius"/>
    </source>
</evidence>
<sequence>MVTILLIADQARLEGLFSFTQESSQIHFRMCRTLNQGTEEMAEAVPDFLFIQNHLSGLSGEILARHLTSGQTDGRPTVVLFGDAAECAPVPGIIDSCLDLTQADAVLAAAIIGLITGAMHRQDEPAVTEAGAETEEAPATAGEAAAPPQATQAADHVPPAPEPAEPSPFDQKLQSVMEETLPPVPLAEIEEQVALGRQAEPAHDDTPQGQPVRRRPGDSRSTVRPVAIGAGVLIVAAVVIYLAVSLGTSSTTHRSQALVAEVKPTTSGTAQQKPASPPPAPAPETLPPAAPAIAPAQALPAGMTELPPFIPRQKPDRAYGDKNPGWERYLGARTEFKVYREAGVIKAIQSIDRSGVGIPESFMRGALEQMTRVRQFSINDKETKGSFHVEKGTTTAGARILIYRTAPKGSIRAFVVYFP</sequence>
<comment type="caution">
    <text evidence="3">The sequence shown here is derived from an EMBL/GenBank/DDBJ whole genome shotgun (WGS) entry which is preliminary data.</text>
</comment>
<gene>
    <name evidence="4" type="ORF">SE37_13400</name>
    <name evidence="3" type="ORF">SE37_16515</name>
</gene>
<keyword evidence="2" id="KW-0472">Membrane</keyword>
<dbReference type="EMBL" id="JXBL01000004">
    <property type="protein sequence ID" value="KIE41117.1"/>
    <property type="molecule type" value="Genomic_DNA"/>
</dbReference>
<feature type="region of interest" description="Disordered" evidence="1">
    <location>
        <begin position="198"/>
        <end position="222"/>
    </location>
</feature>
<reference evidence="3 5" key="1">
    <citation type="submission" date="2015-01" db="EMBL/GenBank/DDBJ databases">
        <title>Genome sequence of the anaerobic bacterium Geobacter soli GSS01, a dissimilatory Fe(III) reducer from soil.</title>
        <authorList>
            <person name="Yang G."/>
            <person name="Zhou S."/>
        </authorList>
    </citation>
    <scope>NUCLEOTIDE SEQUENCE [LARGE SCALE GENOMIC DNA]</scope>
    <source>
        <strain evidence="3 5">GSS01</strain>
    </source>
</reference>
<evidence type="ECO:0000256" key="1">
    <source>
        <dbReference type="SAM" id="MobiDB-lite"/>
    </source>
</evidence>
<feature type="region of interest" description="Disordered" evidence="1">
    <location>
        <begin position="263"/>
        <end position="290"/>
    </location>
</feature>
<evidence type="ECO:0000313" key="4">
    <source>
        <dbReference type="EMBL" id="KIE43554.1"/>
    </source>
</evidence>
<dbReference type="Proteomes" id="UP000031433">
    <property type="component" value="Unassembled WGS sequence"/>
</dbReference>
<accession>A0A0C1QKI5</accession>
<feature type="region of interest" description="Disordered" evidence="1">
    <location>
        <begin position="124"/>
        <end position="169"/>
    </location>
</feature>
<keyword evidence="2" id="KW-0812">Transmembrane</keyword>
<keyword evidence="5" id="KW-1185">Reference proteome</keyword>
<name>A0A0C1QKI5_9BACT</name>
<feature type="compositionally biased region" description="Low complexity" evidence="1">
    <location>
        <begin position="125"/>
        <end position="154"/>
    </location>
</feature>
<organism evidence="3 5">
    <name type="scientific">Geobacter soli</name>
    <dbReference type="NCBI Taxonomy" id="1510391"/>
    <lineage>
        <taxon>Bacteria</taxon>
        <taxon>Pseudomonadati</taxon>
        <taxon>Thermodesulfobacteriota</taxon>
        <taxon>Desulfuromonadia</taxon>
        <taxon>Geobacterales</taxon>
        <taxon>Geobacteraceae</taxon>
        <taxon>Geobacter</taxon>
    </lineage>
</organism>
<keyword evidence="2" id="KW-1133">Transmembrane helix</keyword>
<evidence type="ECO:0000313" key="5">
    <source>
        <dbReference type="Proteomes" id="UP000031433"/>
    </source>
</evidence>
<evidence type="ECO:0000313" key="3">
    <source>
        <dbReference type="EMBL" id="KIE41117.1"/>
    </source>
</evidence>
<feature type="compositionally biased region" description="Pro residues" evidence="1">
    <location>
        <begin position="275"/>
        <end position="290"/>
    </location>
</feature>
<feature type="transmembrane region" description="Helical" evidence="2">
    <location>
        <begin position="223"/>
        <end position="244"/>
    </location>
</feature>
<proteinExistence type="predicted"/>
<dbReference type="RefSeq" id="WP_039647128.1">
    <property type="nucleotide sequence ID" value="NZ_JXBL01000001.1"/>
</dbReference>
<dbReference type="AlphaFoldDB" id="A0A0C1QKI5"/>